<dbReference type="SUPFAM" id="SSF47413">
    <property type="entry name" value="lambda repressor-like DNA-binding domains"/>
    <property type="match status" value="1"/>
</dbReference>
<gene>
    <name evidence="6" type="ORF">EDC03_2960</name>
</gene>
<name>A0A3N1G9X3_9ACTN</name>
<dbReference type="AlphaFoldDB" id="A0A3N1G9X3"/>
<dbReference type="SUPFAM" id="SSF53822">
    <property type="entry name" value="Periplasmic binding protein-like I"/>
    <property type="match status" value="1"/>
</dbReference>
<dbReference type="InParanoid" id="A0A3N1G9X3"/>
<keyword evidence="3" id="KW-0804">Transcription</keyword>
<keyword evidence="2" id="KW-0238">DNA-binding</keyword>
<comment type="caution">
    <text evidence="6">The sequence shown here is derived from an EMBL/GenBank/DDBJ whole genome shotgun (WGS) entry which is preliminary data.</text>
</comment>
<dbReference type="InterPro" id="IPR000843">
    <property type="entry name" value="HTH_LacI"/>
</dbReference>
<evidence type="ECO:0000256" key="4">
    <source>
        <dbReference type="SAM" id="MobiDB-lite"/>
    </source>
</evidence>
<dbReference type="PROSITE" id="PS50932">
    <property type="entry name" value="HTH_LACI_2"/>
    <property type="match status" value="1"/>
</dbReference>
<accession>A0A3N1G9X3</accession>
<dbReference type="CDD" id="cd01392">
    <property type="entry name" value="HTH_LacI"/>
    <property type="match status" value="1"/>
</dbReference>
<dbReference type="PANTHER" id="PTHR30146">
    <property type="entry name" value="LACI-RELATED TRANSCRIPTIONAL REPRESSOR"/>
    <property type="match status" value="1"/>
</dbReference>
<proteinExistence type="predicted"/>
<dbReference type="Gene3D" id="3.40.50.2300">
    <property type="match status" value="2"/>
</dbReference>
<dbReference type="PROSITE" id="PS00356">
    <property type="entry name" value="HTH_LACI_1"/>
    <property type="match status" value="1"/>
</dbReference>
<feature type="region of interest" description="Disordered" evidence="4">
    <location>
        <begin position="318"/>
        <end position="353"/>
    </location>
</feature>
<dbReference type="SMART" id="SM00354">
    <property type="entry name" value="HTH_LACI"/>
    <property type="match status" value="1"/>
</dbReference>
<dbReference type="Gene3D" id="1.10.260.40">
    <property type="entry name" value="lambda repressor-like DNA-binding domains"/>
    <property type="match status" value="1"/>
</dbReference>
<dbReference type="FunCoup" id="A0A3N1G9X3">
    <property type="interactions" value="19"/>
</dbReference>
<dbReference type="Proteomes" id="UP000276232">
    <property type="component" value="Unassembled WGS sequence"/>
</dbReference>
<feature type="domain" description="HTH lacI-type" evidence="5">
    <location>
        <begin position="4"/>
        <end position="58"/>
    </location>
</feature>
<dbReference type="InterPro" id="IPR046335">
    <property type="entry name" value="LacI/GalR-like_sensor"/>
</dbReference>
<dbReference type="GO" id="GO:0003700">
    <property type="term" value="F:DNA-binding transcription factor activity"/>
    <property type="evidence" value="ECO:0007669"/>
    <property type="project" value="TreeGrafter"/>
</dbReference>
<dbReference type="OrthoDB" id="3324394at2"/>
<dbReference type="Pfam" id="PF13377">
    <property type="entry name" value="Peripla_BP_3"/>
    <property type="match status" value="1"/>
</dbReference>
<dbReference type="GO" id="GO:0000976">
    <property type="term" value="F:transcription cis-regulatory region binding"/>
    <property type="evidence" value="ECO:0007669"/>
    <property type="project" value="TreeGrafter"/>
</dbReference>
<evidence type="ECO:0000313" key="7">
    <source>
        <dbReference type="Proteomes" id="UP000276232"/>
    </source>
</evidence>
<protein>
    <submittedName>
        <fullName evidence="6">LacI family transcriptional regulator</fullName>
    </submittedName>
</protein>
<evidence type="ECO:0000256" key="2">
    <source>
        <dbReference type="ARBA" id="ARBA00023125"/>
    </source>
</evidence>
<dbReference type="Pfam" id="PF00356">
    <property type="entry name" value="LacI"/>
    <property type="match status" value="1"/>
</dbReference>
<dbReference type="InterPro" id="IPR028082">
    <property type="entry name" value="Peripla_BP_I"/>
</dbReference>
<dbReference type="EMBL" id="RJKN01000008">
    <property type="protein sequence ID" value="ROP27032.1"/>
    <property type="molecule type" value="Genomic_DNA"/>
</dbReference>
<dbReference type="RefSeq" id="WP_123381029.1">
    <property type="nucleotide sequence ID" value="NZ_RJKN01000008.1"/>
</dbReference>
<evidence type="ECO:0000259" key="5">
    <source>
        <dbReference type="PROSITE" id="PS50932"/>
    </source>
</evidence>
<sequence>MARVTIADIARRAGVSTGAVSYALNGRPGVSEATRERVLEVARQLDWHPHSAARSLSGARTRTVGLVVTRPAETLGTESFFIQFVSGLESVLGPSGHGLLLQVVPAAAAEEDTLRTWARERRVDGVVLLDPRVDDPRVPLVRELRMPSVVVGHPSVAGGLPSVWKDDAAAVAAAVDHLVGLGHTRVGRVAGPERLGHTVVRDDAFRDALAASGATGVVRHTDFTGPRAAEATLALAGPDAGAGAPTALLYDNDVMAVAGLSALAGAGRSVPDDVSLVAWDDSPLCHVTHPALTAVGHDLVGYGAAVADLLVRQVRDGDTGPVEVPAPTLRLRASTAPPPGARRRAARSPARAG</sequence>
<dbReference type="PANTHER" id="PTHR30146:SF155">
    <property type="entry name" value="ALANINE RACEMASE"/>
    <property type="match status" value="1"/>
</dbReference>
<dbReference type="InterPro" id="IPR010982">
    <property type="entry name" value="Lambda_DNA-bd_dom_sf"/>
</dbReference>
<keyword evidence="7" id="KW-1185">Reference proteome</keyword>
<keyword evidence="1" id="KW-0805">Transcription regulation</keyword>
<evidence type="ECO:0000313" key="6">
    <source>
        <dbReference type="EMBL" id="ROP27032.1"/>
    </source>
</evidence>
<organism evidence="6 7">
    <name type="scientific">Pseudokineococcus lusitanus</name>
    <dbReference type="NCBI Taxonomy" id="763993"/>
    <lineage>
        <taxon>Bacteria</taxon>
        <taxon>Bacillati</taxon>
        <taxon>Actinomycetota</taxon>
        <taxon>Actinomycetes</taxon>
        <taxon>Kineosporiales</taxon>
        <taxon>Kineosporiaceae</taxon>
        <taxon>Pseudokineococcus</taxon>
    </lineage>
</organism>
<evidence type="ECO:0000256" key="1">
    <source>
        <dbReference type="ARBA" id="ARBA00023015"/>
    </source>
</evidence>
<reference evidence="6 7" key="1">
    <citation type="journal article" date="2015" name="Stand. Genomic Sci.">
        <title>Genomic Encyclopedia of Bacterial and Archaeal Type Strains, Phase III: the genomes of soil and plant-associated and newly described type strains.</title>
        <authorList>
            <person name="Whitman W.B."/>
            <person name="Woyke T."/>
            <person name="Klenk H.P."/>
            <person name="Zhou Y."/>
            <person name="Lilburn T.G."/>
            <person name="Beck B.J."/>
            <person name="De Vos P."/>
            <person name="Vandamme P."/>
            <person name="Eisen J.A."/>
            <person name="Garrity G."/>
            <person name="Hugenholtz P."/>
            <person name="Kyrpides N.C."/>
        </authorList>
    </citation>
    <scope>NUCLEOTIDE SEQUENCE [LARGE SCALE GENOMIC DNA]</scope>
    <source>
        <strain evidence="6 7">CECT 7306</strain>
    </source>
</reference>
<evidence type="ECO:0000256" key="3">
    <source>
        <dbReference type="ARBA" id="ARBA00023163"/>
    </source>
</evidence>